<dbReference type="Proteomes" id="UP000249819">
    <property type="component" value="Unassembled WGS sequence"/>
</dbReference>
<keyword evidence="2" id="KW-1185">Reference proteome</keyword>
<proteinExistence type="predicted"/>
<dbReference type="EMBL" id="QLMA01000004">
    <property type="protein sequence ID" value="RAJ82220.1"/>
    <property type="molecule type" value="Genomic_DNA"/>
</dbReference>
<protein>
    <submittedName>
        <fullName evidence="1">Uncharacterized protein DUF4843</fullName>
    </submittedName>
</protein>
<dbReference type="PROSITE" id="PS51257">
    <property type="entry name" value="PROKAR_LIPOPROTEIN"/>
    <property type="match status" value="1"/>
</dbReference>
<dbReference type="AlphaFoldDB" id="A0A327W1H0"/>
<reference evidence="1 2" key="1">
    <citation type="submission" date="2018-06" db="EMBL/GenBank/DDBJ databases">
        <title>Genomic Encyclopedia of Archaeal and Bacterial Type Strains, Phase II (KMG-II): from individual species to whole genera.</title>
        <authorList>
            <person name="Goeker M."/>
        </authorList>
    </citation>
    <scope>NUCLEOTIDE SEQUENCE [LARGE SCALE GENOMIC DNA]</scope>
    <source>
        <strain evidence="1 2">DSM 29821</strain>
    </source>
</reference>
<organism evidence="1 2">
    <name type="scientific">Chitinophaga dinghuensis</name>
    <dbReference type="NCBI Taxonomy" id="1539050"/>
    <lineage>
        <taxon>Bacteria</taxon>
        <taxon>Pseudomonadati</taxon>
        <taxon>Bacteroidota</taxon>
        <taxon>Chitinophagia</taxon>
        <taxon>Chitinophagales</taxon>
        <taxon>Chitinophagaceae</taxon>
        <taxon>Chitinophaga</taxon>
    </lineage>
</organism>
<dbReference type="Pfam" id="PF16132">
    <property type="entry name" value="DUF4843"/>
    <property type="match status" value="1"/>
</dbReference>
<evidence type="ECO:0000313" key="1">
    <source>
        <dbReference type="EMBL" id="RAJ82220.1"/>
    </source>
</evidence>
<comment type="caution">
    <text evidence="1">The sequence shown here is derived from an EMBL/GenBank/DDBJ whole genome shotgun (WGS) entry which is preliminary data.</text>
</comment>
<dbReference type="OrthoDB" id="669801at2"/>
<evidence type="ECO:0000313" key="2">
    <source>
        <dbReference type="Proteomes" id="UP000249819"/>
    </source>
</evidence>
<sequence>MKMRYRKLCAAVILFLLFVVAGCRKEELARFNSRDAVYFYQGTYDTVNVYFPKADGTYGIQQTRFNSDTTRNLDTMVSIIGAAPATAQEVILEVRVMLQGNTSKSDRKFKLNIDQQTSTIPMDAITMKDEDCVVKAGTSVSYVPVRIKRLAQMAKQPMYITVKLAAVTNDLSVDYAYRTVSKTQKNIITRTYGLYDNVPKPGWWSSIGEYYFGPFSRAKYTFIKNYFGVTDDYIQSNDLSPYILIAWGQRFYCVLKALTDAGKPVMDYNDVTGVAFPMASGGSSKNSCIEDLQ</sequence>
<dbReference type="InterPro" id="IPR032299">
    <property type="entry name" value="DUF4843"/>
</dbReference>
<name>A0A327W1H0_9BACT</name>
<accession>A0A327W1H0</accession>
<gene>
    <name evidence="1" type="ORF">CLV59_104445</name>
</gene>